<comment type="caution">
    <text evidence="8">The sequence shown here is derived from an EMBL/GenBank/DDBJ whole genome shotgun (WGS) entry which is preliminary data.</text>
</comment>
<dbReference type="AlphaFoldDB" id="A0A845A996"/>
<dbReference type="RefSeq" id="WP_160739015.1">
    <property type="nucleotide sequence ID" value="NZ_WTYQ01000002.1"/>
</dbReference>
<dbReference type="GO" id="GO:0016705">
    <property type="term" value="F:oxidoreductase activity, acting on paired donors, with incorporation or reduction of molecular oxygen"/>
    <property type="evidence" value="ECO:0007669"/>
    <property type="project" value="InterPro"/>
</dbReference>
<dbReference type="OrthoDB" id="269774at2"/>
<sequence length="223" mass="25622">MFKQKTKVPDQAGLARIGEQVRQRLTSNPNVYRVPNDQIELFAVGDFLDEKECERLIEMIDRVAKPSATFEDRKRSSFRTSYSGNVNPHDPFIKRIQRRFDDLLGIEPAFGETMQGQRYQPGQEFRTHCDWFYPEGDYWPAEEKRGGQRSITAMVFLNDVEEGGATDFPHLGLSIAPQQGALLIWNNADRKGVPTTWTAHAGTPVIKGVKYIITKWYRTRPWG</sequence>
<dbReference type="EMBL" id="WTYQ01000002">
    <property type="protein sequence ID" value="MXP25833.1"/>
    <property type="molecule type" value="Genomic_DNA"/>
</dbReference>
<dbReference type="SMART" id="SM00702">
    <property type="entry name" value="P4Hc"/>
    <property type="match status" value="1"/>
</dbReference>
<dbReference type="PANTHER" id="PTHR10869">
    <property type="entry name" value="PROLYL 4-HYDROXYLASE ALPHA SUBUNIT"/>
    <property type="match status" value="1"/>
</dbReference>
<dbReference type="GO" id="GO:0005506">
    <property type="term" value="F:iron ion binding"/>
    <property type="evidence" value="ECO:0007669"/>
    <property type="project" value="InterPro"/>
</dbReference>
<keyword evidence="2" id="KW-0479">Metal-binding</keyword>
<dbReference type="GO" id="GO:0051213">
    <property type="term" value="F:dioxygenase activity"/>
    <property type="evidence" value="ECO:0007669"/>
    <property type="project" value="UniProtKB-KW"/>
</dbReference>
<evidence type="ECO:0000256" key="6">
    <source>
        <dbReference type="ARBA" id="ARBA00023004"/>
    </source>
</evidence>
<reference evidence="8 9" key="1">
    <citation type="submission" date="2019-12" db="EMBL/GenBank/DDBJ databases">
        <title>Genomic-based taxomic classification of the family Erythrobacteraceae.</title>
        <authorList>
            <person name="Xu L."/>
        </authorList>
    </citation>
    <scope>NUCLEOTIDE SEQUENCE [LARGE SCALE GENOMIC DNA]</scope>
    <source>
        <strain evidence="8 9">DSM 18604</strain>
    </source>
</reference>
<dbReference type="PANTHER" id="PTHR10869:SF246">
    <property type="entry name" value="TRANSMEMBRANE PROLYL 4-HYDROXYLASE"/>
    <property type="match status" value="1"/>
</dbReference>
<keyword evidence="3" id="KW-0847">Vitamin C</keyword>
<name>A0A845A996_9SPHN</name>
<evidence type="ECO:0000256" key="3">
    <source>
        <dbReference type="ARBA" id="ARBA00022896"/>
    </source>
</evidence>
<evidence type="ECO:0000256" key="1">
    <source>
        <dbReference type="ARBA" id="ARBA00001961"/>
    </source>
</evidence>
<proteinExistence type="predicted"/>
<evidence type="ECO:0000259" key="7">
    <source>
        <dbReference type="PROSITE" id="PS51471"/>
    </source>
</evidence>
<dbReference type="InterPro" id="IPR006620">
    <property type="entry name" value="Pro_4_hyd_alph"/>
</dbReference>
<dbReference type="PROSITE" id="PS51471">
    <property type="entry name" value="FE2OG_OXY"/>
    <property type="match status" value="1"/>
</dbReference>
<gene>
    <name evidence="8" type="ORF">GRI39_07235</name>
</gene>
<feature type="domain" description="Fe2OG dioxygenase" evidence="7">
    <location>
        <begin position="110"/>
        <end position="219"/>
    </location>
</feature>
<dbReference type="InterPro" id="IPR005123">
    <property type="entry name" value="Oxoglu/Fe-dep_dioxygenase_dom"/>
</dbReference>
<keyword evidence="5" id="KW-0560">Oxidoreductase</keyword>
<evidence type="ECO:0000256" key="2">
    <source>
        <dbReference type="ARBA" id="ARBA00022723"/>
    </source>
</evidence>
<dbReference type="Pfam" id="PF13640">
    <property type="entry name" value="2OG-FeII_Oxy_3"/>
    <property type="match status" value="1"/>
</dbReference>
<organism evidence="8 9">
    <name type="scientific">Altericroceibacterium indicum</name>
    <dbReference type="NCBI Taxonomy" id="374177"/>
    <lineage>
        <taxon>Bacteria</taxon>
        <taxon>Pseudomonadati</taxon>
        <taxon>Pseudomonadota</taxon>
        <taxon>Alphaproteobacteria</taxon>
        <taxon>Sphingomonadales</taxon>
        <taxon>Erythrobacteraceae</taxon>
        <taxon>Altericroceibacterium</taxon>
    </lineage>
</organism>
<protein>
    <submittedName>
        <fullName evidence="8">2OG-Fe(II) oxygenase</fullName>
    </submittedName>
</protein>
<dbReference type="InterPro" id="IPR045054">
    <property type="entry name" value="P4HA-like"/>
</dbReference>
<evidence type="ECO:0000256" key="4">
    <source>
        <dbReference type="ARBA" id="ARBA00022964"/>
    </source>
</evidence>
<dbReference type="InterPro" id="IPR044862">
    <property type="entry name" value="Pro_4_hyd_alph_FE2OG_OXY"/>
</dbReference>
<dbReference type="Gene3D" id="2.60.120.620">
    <property type="entry name" value="q2cbj1_9rhob like domain"/>
    <property type="match status" value="1"/>
</dbReference>
<keyword evidence="4" id="KW-0223">Dioxygenase</keyword>
<evidence type="ECO:0000313" key="8">
    <source>
        <dbReference type="EMBL" id="MXP25833.1"/>
    </source>
</evidence>
<keyword evidence="9" id="KW-1185">Reference proteome</keyword>
<dbReference type="Proteomes" id="UP000460561">
    <property type="component" value="Unassembled WGS sequence"/>
</dbReference>
<accession>A0A845A996</accession>
<evidence type="ECO:0000313" key="9">
    <source>
        <dbReference type="Proteomes" id="UP000460561"/>
    </source>
</evidence>
<comment type="cofactor">
    <cofactor evidence="1">
        <name>L-ascorbate</name>
        <dbReference type="ChEBI" id="CHEBI:38290"/>
    </cofactor>
</comment>
<evidence type="ECO:0000256" key="5">
    <source>
        <dbReference type="ARBA" id="ARBA00023002"/>
    </source>
</evidence>
<keyword evidence="6" id="KW-0408">Iron</keyword>
<dbReference type="SUPFAM" id="SSF51197">
    <property type="entry name" value="Clavaminate synthase-like"/>
    <property type="match status" value="1"/>
</dbReference>
<dbReference type="GO" id="GO:0031418">
    <property type="term" value="F:L-ascorbic acid binding"/>
    <property type="evidence" value="ECO:0007669"/>
    <property type="project" value="UniProtKB-KW"/>
</dbReference>